<evidence type="ECO:0000259" key="1">
    <source>
        <dbReference type="Pfam" id="PF09820"/>
    </source>
</evidence>
<gene>
    <name evidence="2" type="ORF">IAB08_00085</name>
</gene>
<reference evidence="2" key="2">
    <citation type="journal article" date="2021" name="PeerJ">
        <title>Extensive microbial diversity within the chicken gut microbiome revealed by metagenomics and culture.</title>
        <authorList>
            <person name="Gilroy R."/>
            <person name="Ravi A."/>
            <person name="Getino M."/>
            <person name="Pursley I."/>
            <person name="Horton D.L."/>
            <person name="Alikhan N.F."/>
            <person name="Baker D."/>
            <person name="Gharbi K."/>
            <person name="Hall N."/>
            <person name="Watson M."/>
            <person name="Adriaenssens E.M."/>
            <person name="Foster-Nyarko E."/>
            <person name="Jarju S."/>
            <person name="Secka A."/>
            <person name="Antonio M."/>
            <person name="Oren A."/>
            <person name="Chaudhuri R.R."/>
            <person name="La Ragione R."/>
            <person name="Hildebrand F."/>
            <person name="Pallen M.J."/>
        </authorList>
    </citation>
    <scope>NUCLEOTIDE SEQUENCE</scope>
    <source>
        <strain evidence="2">2889</strain>
    </source>
</reference>
<accession>A0A9D9DT87</accession>
<reference evidence="2" key="1">
    <citation type="submission" date="2020-10" db="EMBL/GenBank/DDBJ databases">
        <authorList>
            <person name="Gilroy R."/>
        </authorList>
    </citation>
    <scope>NUCLEOTIDE SEQUENCE</scope>
    <source>
        <strain evidence="2">2889</strain>
    </source>
</reference>
<dbReference type="PANTHER" id="PTHR34825:SF1">
    <property type="entry name" value="AAA-ATPASE-LIKE DOMAIN-CONTAINING PROTEIN"/>
    <property type="match status" value="1"/>
</dbReference>
<dbReference type="Proteomes" id="UP000823612">
    <property type="component" value="Unassembled WGS sequence"/>
</dbReference>
<dbReference type="EMBL" id="JADIMZ010000003">
    <property type="protein sequence ID" value="MBO8431680.1"/>
    <property type="molecule type" value="Genomic_DNA"/>
</dbReference>
<name>A0A9D9DT87_9BACT</name>
<evidence type="ECO:0000313" key="3">
    <source>
        <dbReference type="Proteomes" id="UP000823612"/>
    </source>
</evidence>
<feature type="domain" description="AAA-ATPase-like" evidence="1">
    <location>
        <begin position="5"/>
        <end position="141"/>
    </location>
</feature>
<dbReference type="AlphaFoldDB" id="A0A9D9DT87"/>
<proteinExistence type="predicted"/>
<protein>
    <submittedName>
        <fullName evidence="2">AAA family ATPase</fullName>
    </submittedName>
</protein>
<organism evidence="2 3">
    <name type="scientific">Candidatus Pullibacteroides excrementavium</name>
    <dbReference type="NCBI Taxonomy" id="2840905"/>
    <lineage>
        <taxon>Bacteria</taxon>
        <taxon>Pseudomonadati</taxon>
        <taxon>Bacteroidota</taxon>
        <taxon>Bacteroidia</taxon>
        <taxon>Bacteroidales</taxon>
        <taxon>Candidatus Pullibacteroides</taxon>
    </lineage>
</organism>
<dbReference type="PANTHER" id="PTHR34825">
    <property type="entry name" value="CONSERVED PROTEIN, WITH A WEAK D-GALACTARATE DEHYDRATASE/ALTRONATE HYDROLASE DOMAIN"/>
    <property type="match status" value="1"/>
</dbReference>
<evidence type="ECO:0000313" key="2">
    <source>
        <dbReference type="EMBL" id="MBO8431680.1"/>
    </source>
</evidence>
<dbReference type="Pfam" id="PF09820">
    <property type="entry name" value="AAA-ATPase_like"/>
    <property type="match status" value="1"/>
</dbReference>
<dbReference type="InterPro" id="IPR018631">
    <property type="entry name" value="AAA-ATPase-like_dom"/>
</dbReference>
<sequence length="211" mass="24171">MLRYPLGVQTFEKIRKDECVYVDKTALIFQLVKAGKVYSLSRPRRFGKSLLVSTIKSYFEGRKELFEGLAIEKLETEWLAYPVFHIDFNGVNFEIPGALEERLENYVAEWEIEYGKSATATLLGDRFAYVLEQTHHIEKQQSQGRADCIVETPQYVYVFEFKLDGSADEALKQIEDKGYAMPYAADSRRLFKIGASFSSQTGTISDWKTVG</sequence>
<comment type="caution">
    <text evidence="2">The sequence shown here is derived from an EMBL/GenBank/DDBJ whole genome shotgun (WGS) entry which is preliminary data.</text>
</comment>